<keyword evidence="4" id="KW-1185">Reference proteome</keyword>
<evidence type="ECO:0000256" key="1">
    <source>
        <dbReference type="SAM" id="Coils"/>
    </source>
</evidence>
<dbReference type="Proteomes" id="UP000009022">
    <property type="component" value="Unassembled WGS sequence"/>
</dbReference>
<dbReference type="GO" id="GO:0045098">
    <property type="term" value="C:type III intermediate filament"/>
    <property type="evidence" value="ECO:0000318"/>
    <property type="project" value="GO_Central"/>
</dbReference>
<evidence type="ECO:0000256" key="2">
    <source>
        <dbReference type="SAM" id="MobiDB-lite"/>
    </source>
</evidence>
<dbReference type="GeneID" id="6755286"/>
<evidence type="ECO:0000313" key="4">
    <source>
        <dbReference type="Proteomes" id="UP000009022"/>
    </source>
</evidence>
<dbReference type="HOGENOM" id="CLU_1344812_0_0_1"/>
<feature type="region of interest" description="Disordered" evidence="2">
    <location>
        <begin position="177"/>
        <end position="204"/>
    </location>
</feature>
<dbReference type="PhylomeDB" id="B3S124"/>
<dbReference type="OrthoDB" id="6413631at2759"/>
<protein>
    <submittedName>
        <fullName evidence="3">Uncharacterized protein</fullName>
    </submittedName>
</protein>
<reference evidence="3 4" key="1">
    <citation type="journal article" date="2008" name="Nature">
        <title>The Trichoplax genome and the nature of placozoans.</title>
        <authorList>
            <person name="Srivastava M."/>
            <person name="Begovic E."/>
            <person name="Chapman J."/>
            <person name="Putnam N.H."/>
            <person name="Hellsten U."/>
            <person name="Kawashima T."/>
            <person name="Kuo A."/>
            <person name="Mitros T."/>
            <person name="Salamov A."/>
            <person name="Carpenter M.L."/>
            <person name="Signorovitch A.Y."/>
            <person name="Moreno M.A."/>
            <person name="Kamm K."/>
            <person name="Grimwood J."/>
            <person name="Schmutz J."/>
            <person name="Shapiro H."/>
            <person name="Grigoriev I.V."/>
            <person name="Buss L.W."/>
            <person name="Schierwater B."/>
            <person name="Dellaporta S.L."/>
            <person name="Rokhsar D.S."/>
        </authorList>
    </citation>
    <scope>NUCLEOTIDE SEQUENCE [LARGE SCALE GENOMIC DNA]</scope>
    <source>
        <strain evidence="3 4">Grell-BS-1999</strain>
    </source>
</reference>
<keyword evidence="1" id="KW-0175">Coiled coil</keyword>
<organism evidence="3 4">
    <name type="scientific">Trichoplax adhaerens</name>
    <name type="common">Trichoplax reptans</name>
    <dbReference type="NCBI Taxonomy" id="10228"/>
    <lineage>
        <taxon>Eukaryota</taxon>
        <taxon>Metazoa</taxon>
        <taxon>Placozoa</taxon>
        <taxon>Uniplacotomia</taxon>
        <taxon>Trichoplacea</taxon>
        <taxon>Trichoplacidae</taxon>
        <taxon>Trichoplax</taxon>
    </lineage>
</organism>
<dbReference type="AlphaFoldDB" id="B3S124"/>
<accession>B3S124</accession>
<dbReference type="InParanoid" id="B3S124"/>
<dbReference type="KEGG" id="tad:TRIADDRAFT_58170"/>
<gene>
    <name evidence="3" type="ORF">TRIADDRAFT_58170</name>
</gene>
<dbReference type="EMBL" id="DS985247">
    <property type="protein sequence ID" value="EDV23492.1"/>
    <property type="molecule type" value="Genomic_DNA"/>
</dbReference>
<proteinExistence type="predicted"/>
<feature type="coiled-coil region" evidence="1">
    <location>
        <begin position="11"/>
        <end position="123"/>
    </location>
</feature>
<dbReference type="RefSeq" id="XP_002114402.1">
    <property type="nucleotide sequence ID" value="XM_002114366.1"/>
</dbReference>
<name>B3S124_TRIAD</name>
<dbReference type="CTD" id="6755286"/>
<evidence type="ECO:0000313" key="3">
    <source>
        <dbReference type="EMBL" id="EDV23492.1"/>
    </source>
</evidence>
<sequence length="204" mass="23258">MAAITPTKISIKEANDHLQQLYKNLSEMESENKLIKAELEEEKKGRQSDKAAFEIQVSLLKSSLKSEEGKVDSLRTENEKMEEQLRNYKHKIDSLNCTMEEQLENYKQQTDLLQNQIKEKASVIDQLKPKADLLNEMMQTKGMLENLLSLMQIAAREFGFESDSSVLLDAVEPSISLSNNSGDHERLSRNFSIGDQDSNEDDVM</sequence>